<evidence type="ECO:0000256" key="4">
    <source>
        <dbReference type="ARBA" id="ARBA00022989"/>
    </source>
</evidence>
<dbReference type="Proteomes" id="UP000693970">
    <property type="component" value="Unassembled WGS sequence"/>
</dbReference>
<dbReference type="InterPro" id="IPR032816">
    <property type="entry name" value="VTT_dom"/>
</dbReference>
<accession>A0A9K3LQ21</accession>
<keyword evidence="2" id="KW-1003">Cell membrane</keyword>
<dbReference type="OrthoDB" id="166803at2759"/>
<protein>
    <submittedName>
        <fullName evidence="9">SNARE associated golgi protein</fullName>
    </submittedName>
</protein>
<dbReference type="AlphaFoldDB" id="A0A9K3LQ21"/>
<evidence type="ECO:0000256" key="3">
    <source>
        <dbReference type="ARBA" id="ARBA00022692"/>
    </source>
</evidence>
<keyword evidence="3 7" id="KW-0812">Transmembrane</keyword>
<feature type="transmembrane region" description="Helical" evidence="7">
    <location>
        <begin position="208"/>
        <end position="227"/>
    </location>
</feature>
<dbReference type="PANTHER" id="PTHR12677:SF59">
    <property type="entry name" value="GOLGI APPARATUS MEMBRANE PROTEIN TVP38-RELATED"/>
    <property type="match status" value="1"/>
</dbReference>
<proteinExistence type="predicted"/>
<reference evidence="9" key="1">
    <citation type="journal article" date="2021" name="Sci. Rep.">
        <title>Diploid genomic architecture of Nitzschia inconspicua, an elite biomass production diatom.</title>
        <authorList>
            <person name="Oliver A."/>
            <person name="Podell S."/>
            <person name="Pinowska A."/>
            <person name="Traller J.C."/>
            <person name="Smith S.R."/>
            <person name="McClure R."/>
            <person name="Beliaev A."/>
            <person name="Bohutskyi P."/>
            <person name="Hill E.A."/>
            <person name="Rabines A."/>
            <person name="Zheng H."/>
            <person name="Allen L.Z."/>
            <person name="Kuo A."/>
            <person name="Grigoriev I.V."/>
            <person name="Allen A.E."/>
            <person name="Hazlebeck D."/>
            <person name="Allen E.E."/>
        </authorList>
    </citation>
    <scope>NUCLEOTIDE SEQUENCE</scope>
    <source>
        <strain evidence="9">Hildebrandi</strain>
    </source>
</reference>
<name>A0A9K3LQ21_9STRA</name>
<dbReference type="InterPro" id="IPR015414">
    <property type="entry name" value="TMEM64"/>
</dbReference>
<evidence type="ECO:0000256" key="1">
    <source>
        <dbReference type="ARBA" id="ARBA00004651"/>
    </source>
</evidence>
<evidence type="ECO:0000256" key="6">
    <source>
        <dbReference type="SAM" id="MobiDB-lite"/>
    </source>
</evidence>
<comment type="subcellular location">
    <subcellularLocation>
        <location evidence="1">Cell membrane</location>
        <topology evidence="1">Multi-pass membrane protein</topology>
    </subcellularLocation>
</comment>
<gene>
    <name evidence="9" type="ORF">IV203_029139</name>
</gene>
<dbReference type="GO" id="GO:0005886">
    <property type="term" value="C:plasma membrane"/>
    <property type="evidence" value="ECO:0007669"/>
    <property type="project" value="UniProtKB-SubCell"/>
</dbReference>
<feature type="transmembrane region" description="Helical" evidence="7">
    <location>
        <begin position="416"/>
        <end position="435"/>
    </location>
</feature>
<feature type="transmembrane region" description="Helical" evidence="7">
    <location>
        <begin position="248"/>
        <end position="277"/>
    </location>
</feature>
<keyword evidence="4 7" id="KW-1133">Transmembrane helix</keyword>
<keyword evidence="5 7" id="KW-0472">Membrane</keyword>
<dbReference type="Pfam" id="PF09335">
    <property type="entry name" value="VTT_dom"/>
    <property type="match status" value="1"/>
</dbReference>
<sequence>MNRRIASLFCGKKTSSTKVPKRNQKEECTSQNEGAETLSRSINSVFVADAAVVSSSSSSWSSNPPEVPYASAGGTETSMITSAQKLASQTPYQQSQHWMPAPQYLAAQSSIKNLDVSPHLQSINDGESRSLSDEDFPCATFPVDAITNQKLAASAATSTAMKNATSFSNGPQILRRKKTRFQEFSEELSGLVKDLMDYSKAKTWKKKVMAVALCLSSVLVFYDLIFGKYIVQWLHDFILWMSTHSIEAVFAFIGIFVVATLIFIPPTLLIFGAGYAFTVALDSVWMGILASVLSCFMGSCIGATIAFLRARYMMRDLIELFSKRYPLVRAADRALTINGFRIMLLLRLCPILPFNGLNYICGITGVSLHDFTFSLIGVLPFHIYTTVVGATAGVLRLDQLRNPNNAEHTRLQHIGFIVLIATGVFFGLIAMVYTWRLVKIELKRELELTSEEFEELIHPPQSKHPDMADIDSDGFYIEATESDDERATASSIETKYMEDGEEWYWVWV</sequence>
<evidence type="ECO:0000256" key="5">
    <source>
        <dbReference type="ARBA" id="ARBA00023136"/>
    </source>
</evidence>
<dbReference type="PANTHER" id="PTHR12677">
    <property type="entry name" value="GOLGI APPARATUS MEMBRANE PROTEIN TVP38-RELATED"/>
    <property type="match status" value="1"/>
</dbReference>
<feature type="transmembrane region" description="Helical" evidence="7">
    <location>
        <begin position="344"/>
        <end position="365"/>
    </location>
</feature>
<organism evidence="9 10">
    <name type="scientific">Nitzschia inconspicua</name>
    <dbReference type="NCBI Taxonomy" id="303405"/>
    <lineage>
        <taxon>Eukaryota</taxon>
        <taxon>Sar</taxon>
        <taxon>Stramenopiles</taxon>
        <taxon>Ochrophyta</taxon>
        <taxon>Bacillariophyta</taxon>
        <taxon>Bacillariophyceae</taxon>
        <taxon>Bacillariophycidae</taxon>
        <taxon>Bacillariales</taxon>
        <taxon>Bacillariaceae</taxon>
        <taxon>Nitzschia</taxon>
    </lineage>
</organism>
<evidence type="ECO:0000313" key="9">
    <source>
        <dbReference type="EMBL" id="KAG7366469.1"/>
    </source>
</evidence>
<feature type="transmembrane region" description="Helical" evidence="7">
    <location>
        <begin position="283"/>
        <end position="308"/>
    </location>
</feature>
<evidence type="ECO:0000313" key="10">
    <source>
        <dbReference type="Proteomes" id="UP000693970"/>
    </source>
</evidence>
<reference evidence="9" key="2">
    <citation type="submission" date="2021-04" db="EMBL/GenBank/DDBJ databases">
        <authorList>
            <person name="Podell S."/>
        </authorList>
    </citation>
    <scope>NUCLEOTIDE SEQUENCE</scope>
    <source>
        <strain evidence="9">Hildebrandi</strain>
    </source>
</reference>
<evidence type="ECO:0000256" key="2">
    <source>
        <dbReference type="ARBA" id="ARBA00022475"/>
    </source>
</evidence>
<evidence type="ECO:0000256" key="7">
    <source>
        <dbReference type="SAM" id="Phobius"/>
    </source>
</evidence>
<evidence type="ECO:0000259" key="8">
    <source>
        <dbReference type="Pfam" id="PF09335"/>
    </source>
</evidence>
<dbReference type="EMBL" id="JAGRRH010000007">
    <property type="protein sequence ID" value="KAG7366469.1"/>
    <property type="molecule type" value="Genomic_DNA"/>
</dbReference>
<feature type="transmembrane region" description="Helical" evidence="7">
    <location>
        <begin position="371"/>
        <end position="395"/>
    </location>
</feature>
<feature type="domain" description="VTT" evidence="8">
    <location>
        <begin position="264"/>
        <end position="390"/>
    </location>
</feature>
<comment type="caution">
    <text evidence="9">The sequence shown here is derived from an EMBL/GenBank/DDBJ whole genome shotgun (WGS) entry which is preliminary data.</text>
</comment>
<keyword evidence="10" id="KW-1185">Reference proteome</keyword>
<feature type="region of interest" description="Disordered" evidence="6">
    <location>
        <begin position="12"/>
        <end position="35"/>
    </location>
</feature>